<dbReference type="Proteomes" id="UP001194746">
    <property type="component" value="Unassembled WGS sequence"/>
</dbReference>
<reference evidence="8" key="1">
    <citation type="journal article" date="2019" name="Beilstein J. Org. Chem.">
        <title>Nanangenines: drimane sesquiterpenoids as the dominant metabolite cohort of a novel Australian fungus, Aspergillus nanangensis.</title>
        <authorList>
            <person name="Lacey H.J."/>
            <person name="Gilchrist C.L.M."/>
            <person name="Crombie A."/>
            <person name="Kalaitzis J.A."/>
            <person name="Vuong D."/>
            <person name="Rutledge P.J."/>
            <person name="Turner P."/>
            <person name="Pitt J.I."/>
            <person name="Lacey E."/>
            <person name="Chooi Y.H."/>
            <person name="Piggott A.M."/>
        </authorList>
    </citation>
    <scope>NUCLEOTIDE SEQUENCE</scope>
    <source>
        <strain evidence="8">MST-FP2251</strain>
    </source>
</reference>
<dbReference type="Pfam" id="PF00501">
    <property type="entry name" value="AMP-binding"/>
    <property type="match status" value="2"/>
</dbReference>
<dbReference type="CDD" id="cd05918">
    <property type="entry name" value="A_NRPS_SidN3_like"/>
    <property type="match status" value="1"/>
</dbReference>
<keyword evidence="5" id="KW-0843">Virulence</keyword>
<dbReference type="FunFam" id="3.40.50.980:FF:000001">
    <property type="entry name" value="Non-ribosomal peptide synthetase"/>
    <property type="match status" value="1"/>
</dbReference>
<dbReference type="InterPro" id="IPR001242">
    <property type="entry name" value="Condensation_dom"/>
</dbReference>
<dbReference type="GO" id="GO:0005737">
    <property type="term" value="C:cytoplasm"/>
    <property type="evidence" value="ECO:0007669"/>
    <property type="project" value="TreeGrafter"/>
</dbReference>
<organism evidence="8 9">
    <name type="scientific">Aspergillus nanangensis</name>
    <dbReference type="NCBI Taxonomy" id="2582783"/>
    <lineage>
        <taxon>Eukaryota</taxon>
        <taxon>Fungi</taxon>
        <taxon>Dikarya</taxon>
        <taxon>Ascomycota</taxon>
        <taxon>Pezizomycotina</taxon>
        <taxon>Eurotiomycetes</taxon>
        <taxon>Eurotiomycetidae</taxon>
        <taxon>Eurotiales</taxon>
        <taxon>Aspergillaceae</taxon>
        <taxon>Aspergillus</taxon>
        <taxon>Aspergillus subgen. Circumdati</taxon>
    </lineage>
</organism>
<evidence type="ECO:0000259" key="7">
    <source>
        <dbReference type="PROSITE" id="PS50075"/>
    </source>
</evidence>
<evidence type="ECO:0000256" key="3">
    <source>
        <dbReference type="ARBA" id="ARBA00022598"/>
    </source>
</evidence>
<dbReference type="Gene3D" id="3.40.50.12780">
    <property type="entry name" value="N-terminal domain of ligase-like"/>
    <property type="match status" value="2"/>
</dbReference>
<dbReference type="FunFam" id="3.40.50.12780:FF:000012">
    <property type="entry name" value="Non-ribosomal peptide synthetase"/>
    <property type="match status" value="1"/>
</dbReference>
<dbReference type="InterPro" id="IPR009081">
    <property type="entry name" value="PP-bd_ACP"/>
</dbReference>
<dbReference type="PROSITE" id="PS50075">
    <property type="entry name" value="CARRIER"/>
    <property type="match status" value="2"/>
</dbReference>
<dbReference type="Pfam" id="PF00550">
    <property type="entry name" value="PP-binding"/>
    <property type="match status" value="2"/>
</dbReference>
<dbReference type="InterPro" id="IPR020845">
    <property type="entry name" value="AMP-binding_CS"/>
</dbReference>
<keyword evidence="4" id="KW-0808">Transferase</keyword>
<feature type="domain" description="Carrier" evidence="7">
    <location>
        <begin position="965"/>
        <end position="1041"/>
    </location>
</feature>
<accession>A0AAD4CM08</accession>
<evidence type="ECO:0000313" key="9">
    <source>
        <dbReference type="Proteomes" id="UP001194746"/>
    </source>
</evidence>
<dbReference type="Gene3D" id="3.30.300.30">
    <property type="match status" value="2"/>
</dbReference>
<sequence length="2516" mass="278596">MSLVHHPQLVDLRSDDPFSHAEVLNEKLLNGVESSVEGYEPDEEWPVTPAQREILELDQSSWCRISLILPRQSAPDASRIRPIWKYLCSLHCCLRTVLRTDPVSGQVFQRIVCQTTDYQWDVDEPSPASSSNSCQTEAPSDDQVAQLIVKRDTSSGGLRLTIRVRRALVDGTSLETIKRNFVRLYFDLPVPEHTPLASYHRFLAYTKNVSVSADFWKGQLSGAFPLRALPWNTWVPDGSNPQERRALSLHLDETSHPGLARLEHASGLPRKLIYETLWACVLHCHSGSNDVLYAAVERDASFPDASSCVGFLDNTYPVRVAIDGEEVFRDVSDRINKFHESASTHAFLGYGQITQYLPCQVESVLRYSPDGSGPTMAGQMPSFPLALFINGTSPATLTICHSTLTSSTDAQLLLEHFSHALRSALDQFYLPHTLLEKLDLQSRDEKLNQVHMAQSLSQQDQHSTIPTLFEEQVIRSPDAVAVQFEDDLPLTYVVLNARANRAARALAAYEVKGRVIPICIDRSVSLIVTLLATLKAGAAYTILDPDGPVERNQLIVRTCGADLVLTTDAYSSHYPGAVVLEGGADNAVNSFSSSNLNLAIKPEERCYVVFTSGSTGSPKGAVITHGAATNGMAYHALNGYQRWLLSYNPTFSAAQRTMMSTLVHGGTLLLASKQRLTTQLAETVQTMQVEALGITPSALSVLRPDEVPSLKQVTLVGEKITRETVINWAEHVHLRNTFGLSECAQLNFGSRLYATSNPGIVGRPTDTTQVYILKPGTIELTPMGVAGELCLAGPQLASGYLSSEADSTGTTGDVFVPNPFGAGRMYRTRDMARMHADGVEILGRLDFQAKINGQKVNPAEIDRNLSQHPGIAQCAVVAVEMRNKSTLIAAIVPFPGQSWLDLVTSLRAYADEKLPAYMVPSLWMEMLALPTSPNGKVDVRTIRSQALDTGWEALVVATVSSHSEALTDAVELQISKVWADVLSLPVSAIGRSTSFLALGGTSIEGIKAINELRKLSLSIDLGHLLGGSLLKDVATHAQPISSTSHNLEHFALLSDSNLRQELQQDGGIMDAYPATPLQEGLLTSIQESHGMYTYQRVWDIRELNLARLHSSFETAFEHSDILRTAFVPHGRGLMQVVRKDFKLSWADISCSLEDYLADYKQRTFSLAGPLIRAAVIQGQQLVVTTHHALFDFWSHRFLYEDAARVYLGKSLNPRPSFKEFVGYLMTTPKADYDTFWGNYLKDSEPTVLNTVPVPQTTAVQMRIPWNRERQMKEYGLSAGPVLYAAWAVILSHHARQSDVGFITTLSGRDVPVTGVDRMDGPTLTSVPQRVTISPGTTLLDLANSVRVGLLQVLKTCQHGIRNALDAAGLGADHFDTLVNILVKDQDREEVAQIFRRHGERPMWHSEYTTLEIEEIDNELLLKLSSQMEPRRVEFLVDAYASVVRQFVNDPTVKVAELTIMGEREKQFLYNTLSNRDTLHLPAPSTLHSCFEGFAREQASVVAINWDAREHISYAQLDSRASRLANFLARAGVQVGDAVPLMLDKSVDMIVAILGVMKAGAAYVPLSPDNPVDRNAFIVSDVGAKFAIIHRTYMDMIQGSPDFKAICVDDPDIVHLSDVTPDVHISPDCIAYIIYTSGSTGMPKGVKVPHQAAAAAVTSMVEAEGRHVGEWKTVQFANYVFDASVQDIFNTLSTGGTLCMAPSDKMQSDLPGVIREMSAHQAILTPTVARLLDPAEVLSFDTLIVGGEPLTPDVITRWSGRRILNVYGPTETSMVITTKEVDPTGRPGNIGAPFPTVMAFVLHPESTTLVPYGSVGELCVAGPQVTAGYVNREDLSRAVFLEDVLDTPRLYRTGDLARWLPGGELECLGRKDSQVKINGHRIELAEIEQAILTTGLVQGAAVQGVLVKGNKQLVAFCVFQPGSCEILSAEDHTMVARQLLSSLNTLAHYMVPKYIIPVGDFPKMPSRKTDRKLLARWVDQLDLLTLSQYAFEGSGTQETIIPVTTENEFRLQQFWAQILGLSQDNIGKNSHFLSLGGDSIAAISVTSLSRKAGFTLTVKDMLKTPVLEQLAMIMRIDDRQKRISETPTYRSPASVIHTVKNSGLSMEKDVEYVYPCPPGQVQFLEEGDRPEQMWVLMTARRMPKETQYGNWIENTTQLTKVNHILRTSWTRSSETEWLDVTIFSCANDEERTSIMDAFWEDRFTFGQAFIKYTILLHPDDTWELIIKMNHAVYDGTLLRIFDDHFASIVEGKHVPVHGEFKDLAYHVYRSDKDKSLQFWKHLMQYKTYTWPLTQNPRVTASVRQMVPRNLEAVARVQGVTVSILFQAAYQLWLAQASDQKDISFDYLLSGRNVDLDGVDPQTINGTLANFLPVRCTINHQQPLQEYLQATQDLFWAITENGNVGLNDIYVAAGLSRQTAKNNCLFLYQPFEPTTINANQDASRWLIMAKSQVRMFQPYALVAEVAKALNNAHRLTIMYDASVFTREEAEQIATQISTIATDLADMSSDKACLGDLLR</sequence>
<evidence type="ECO:0000256" key="2">
    <source>
        <dbReference type="ARBA" id="ARBA00022553"/>
    </source>
</evidence>
<evidence type="ECO:0000256" key="1">
    <source>
        <dbReference type="ARBA" id="ARBA00022450"/>
    </source>
</evidence>
<dbReference type="Pfam" id="PF00668">
    <property type="entry name" value="Condensation"/>
    <property type="match status" value="3"/>
</dbReference>
<evidence type="ECO:0000256" key="6">
    <source>
        <dbReference type="ARBA" id="ARBA00029454"/>
    </source>
</evidence>
<reference evidence="8" key="2">
    <citation type="submission" date="2020-02" db="EMBL/GenBank/DDBJ databases">
        <authorList>
            <person name="Gilchrist C.L.M."/>
            <person name="Chooi Y.-H."/>
        </authorList>
    </citation>
    <scope>NUCLEOTIDE SEQUENCE</scope>
    <source>
        <strain evidence="8">MST-FP2251</strain>
    </source>
</reference>
<dbReference type="Gene3D" id="1.10.1200.10">
    <property type="entry name" value="ACP-like"/>
    <property type="match status" value="2"/>
</dbReference>
<dbReference type="InterPro" id="IPR023213">
    <property type="entry name" value="CAT-like_dom_sf"/>
</dbReference>
<dbReference type="GO" id="GO:0016874">
    <property type="term" value="F:ligase activity"/>
    <property type="evidence" value="ECO:0007669"/>
    <property type="project" value="UniProtKB-KW"/>
</dbReference>
<dbReference type="NCBIfam" id="TIGR01733">
    <property type="entry name" value="AA-adenyl-dom"/>
    <property type="match status" value="1"/>
</dbReference>
<dbReference type="GO" id="GO:0043041">
    <property type="term" value="P:amino acid activation for nonribosomal peptide biosynthetic process"/>
    <property type="evidence" value="ECO:0007669"/>
    <property type="project" value="TreeGrafter"/>
</dbReference>
<keyword evidence="9" id="KW-1185">Reference proteome</keyword>
<dbReference type="InterPro" id="IPR025110">
    <property type="entry name" value="AMP-bd_C"/>
</dbReference>
<dbReference type="Pfam" id="PF13193">
    <property type="entry name" value="AMP-binding_C"/>
    <property type="match status" value="1"/>
</dbReference>
<comment type="similarity">
    <text evidence="6">Belongs to the NRP synthetase family.</text>
</comment>
<name>A0AAD4CM08_ASPNN</name>
<keyword evidence="2" id="KW-0597">Phosphoprotein</keyword>
<dbReference type="CDD" id="cd19545">
    <property type="entry name" value="FUM14_C_NRPS-like"/>
    <property type="match status" value="1"/>
</dbReference>
<dbReference type="GO" id="GO:0016740">
    <property type="term" value="F:transferase activity"/>
    <property type="evidence" value="ECO:0007669"/>
    <property type="project" value="UniProtKB-KW"/>
</dbReference>
<dbReference type="FunFam" id="3.30.300.30:FF:000015">
    <property type="entry name" value="Nonribosomal peptide synthase SidD"/>
    <property type="match status" value="1"/>
</dbReference>
<proteinExistence type="inferred from homology"/>
<feature type="domain" description="Carrier" evidence="7">
    <location>
        <begin position="2001"/>
        <end position="2077"/>
    </location>
</feature>
<dbReference type="Gene3D" id="3.30.559.30">
    <property type="entry name" value="Nonribosomal peptide synthetase, condensation domain"/>
    <property type="match status" value="3"/>
</dbReference>
<dbReference type="InterPro" id="IPR010071">
    <property type="entry name" value="AA_adenyl_dom"/>
</dbReference>
<protein>
    <recommendedName>
        <fullName evidence="7">Carrier domain-containing protein</fullName>
    </recommendedName>
</protein>
<keyword evidence="3" id="KW-0436">Ligase</keyword>
<evidence type="ECO:0000313" key="8">
    <source>
        <dbReference type="EMBL" id="KAF9888999.1"/>
    </source>
</evidence>
<gene>
    <name evidence="8" type="ORF">FE257_008169</name>
</gene>
<dbReference type="SUPFAM" id="SSF56801">
    <property type="entry name" value="Acetyl-CoA synthetase-like"/>
    <property type="match status" value="2"/>
</dbReference>
<comment type="caution">
    <text evidence="8">The sequence shown here is derived from an EMBL/GenBank/DDBJ whole genome shotgun (WGS) entry which is preliminary data.</text>
</comment>
<dbReference type="GO" id="GO:0031177">
    <property type="term" value="F:phosphopantetheine binding"/>
    <property type="evidence" value="ECO:0007669"/>
    <property type="project" value="TreeGrafter"/>
</dbReference>
<dbReference type="InterPro" id="IPR045851">
    <property type="entry name" value="AMP-bd_C_sf"/>
</dbReference>
<dbReference type="PANTHER" id="PTHR45527">
    <property type="entry name" value="NONRIBOSOMAL PEPTIDE SYNTHETASE"/>
    <property type="match status" value="1"/>
</dbReference>
<evidence type="ECO:0000256" key="5">
    <source>
        <dbReference type="ARBA" id="ARBA00023026"/>
    </source>
</evidence>
<dbReference type="PROSITE" id="PS00455">
    <property type="entry name" value="AMP_BINDING"/>
    <property type="match status" value="2"/>
</dbReference>
<dbReference type="InterPro" id="IPR036736">
    <property type="entry name" value="ACP-like_sf"/>
</dbReference>
<evidence type="ECO:0000256" key="4">
    <source>
        <dbReference type="ARBA" id="ARBA00022679"/>
    </source>
</evidence>
<dbReference type="GO" id="GO:0044550">
    <property type="term" value="P:secondary metabolite biosynthetic process"/>
    <property type="evidence" value="ECO:0007669"/>
    <property type="project" value="TreeGrafter"/>
</dbReference>
<dbReference type="InterPro" id="IPR000873">
    <property type="entry name" value="AMP-dep_synth/lig_dom"/>
</dbReference>
<dbReference type="SUPFAM" id="SSF47336">
    <property type="entry name" value="ACP-like"/>
    <property type="match status" value="2"/>
</dbReference>
<keyword evidence="1" id="KW-0596">Phosphopantetheine</keyword>
<dbReference type="InterPro" id="IPR042099">
    <property type="entry name" value="ANL_N_sf"/>
</dbReference>
<dbReference type="SUPFAM" id="SSF52777">
    <property type="entry name" value="CoA-dependent acyltransferases"/>
    <property type="match status" value="6"/>
</dbReference>
<dbReference type="EMBL" id="VCAU01000041">
    <property type="protein sequence ID" value="KAF9888999.1"/>
    <property type="molecule type" value="Genomic_DNA"/>
</dbReference>
<dbReference type="PANTHER" id="PTHR45527:SF1">
    <property type="entry name" value="FATTY ACID SYNTHASE"/>
    <property type="match status" value="1"/>
</dbReference>
<dbReference type="Gene3D" id="3.30.559.10">
    <property type="entry name" value="Chloramphenicol acetyltransferase-like domain"/>
    <property type="match status" value="3"/>
</dbReference>